<dbReference type="AlphaFoldDB" id="A0A9W8LFC7"/>
<reference evidence="1" key="1">
    <citation type="submission" date="2022-07" db="EMBL/GenBank/DDBJ databases">
        <title>Phylogenomic reconstructions and comparative analyses of Kickxellomycotina fungi.</title>
        <authorList>
            <person name="Reynolds N.K."/>
            <person name="Stajich J.E."/>
            <person name="Barry K."/>
            <person name="Grigoriev I.V."/>
            <person name="Crous P."/>
            <person name="Smith M.E."/>
        </authorList>
    </citation>
    <scope>NUCLEOTIDE SEQUENCE</scope>
    <source>
        <strain evidence="1">NBRC 105414</strain>
    </source>
</reference>
<dbReference type="Pfam" id="PF03357">
    <property type="entry name" value="Snf7"/>
    <property type="match status" value="1"/>
</dbReference>
<dbReference type="Gene3D" id="6.10.140.1230">
    <property type="match status" value="1"/>
</dbReference>
<comment type="caution">
    <text evidence="1">The sequence shown here is derived from an EMBL/GenBank/DDBJ whole genome shotgun (WGS) entry which is preliminary data.</text>
</comment>
<dbReference type="EMBL" id="JANBUL010000327">
    <property type="protein sequence ID" value="KAJ2776890.1"/>
    <property type="molecule type" value="Genomic_DNA"/>
</dbReference>
<gene>
    <name evidence="1" type="primary">VPS24</name>
    <name evidence="1" type="ORF">H4R18_005435</name>
</gene>
<evidence type="ECO:0000313" key="2">
    <source>
        <dbReference type="Proteomes" id="UP001140217"/>
    </source>
</evidence>
<organism evidence="1 2">
    <name type="scientific">Coemansia javaensis</name>
    <dbReference type="NCBI Taxonomy" id="2761396"/>
    <lineage>
        <taxon>Eukaryota</taxon>
        <taxon>Fungi</taxon>
        <taxon>Fungi incertae sedis</taxon>
        <taxon>Zoopagomycota</taxon>
        <taxon>Kickxellomycotina</taxon>
        <taxon>Kickxellomycetes</taxon>
        <taxon>Kickxellales</taxon>
        <taxon>Kickxellaceae</taxon>
        <taxon>Coemansia</taxon>
    </lineage>
</organism>
<dbReference type="GO" id="GO:0007034">
    <property type="term" value="P:vacuolar transport"/>
    <property type="evidence" value="ECO:0007669"/>
    <property type="project" value="InterPro"/>
</dbReference>
<dbReference type="InterPro" id="IPR005024">
    <property type="entry name" value="Snf7_fam"/>
</dbReference>
<protein>
    <submittedName>
        <fullName evidence="1">Vacuolar protein-sorting-associated protein 24</fullName>
    </submittedName>
</protein>
<dbReference type="OrthoDB" id="2329734at2759"/>
<sequence>MFGLFAKKPTPEELVRSWKSGLNKQQRALDRQAASIRVEEKRVEQSIKQLAKKGQADECKLLAKELVRSRKQRERIATNKAQLNSITLELESQASMLKVAGTLQKSTRVMHAVNRLMSVPQLERTLMEMSKEMAKAGVIGEMTSDMMDAMDDEDIEDEAEEEVDRVLAEVTAGLLGAIKPVPAKPVAAPASAAAELSDAESELDLESMQARLSALRS</sequence>
<dbReference type="PANTHER" id="PTHR10476">
    <property type="entry name" value="CHARGED MULTIVESICULAR BODY PROTEIN"/>
    <property type="match status" value="1"/>
</dbReference>
<keyword evidence="2" id="KW-1185">Reference proteome</keyword>
<evidence type="ECO:0000313" key="1">
    <source>
        <dbReference type="EMBL" id="KAJ2776890.1"/>
    </source>
</evidence>
<dbReference type="Proteomes" id="UP001140217">
    <property type="component" value="Unassembled WGS sequence"/>
</dbReference>
<proteinExistence type="predicted"/>
<accession>A0A9W8LFC7</accession>
<name>A0A9W8LFC7_9FUNG</name>